<protein>
    <recommendedName>
        <fullName evidence="3">J domain-containing protein</fullName>
    </recommendedName>
</protein>
<dbReference type="EnsemblProtists" id="EOD35477">
    <property type="protein sequence ID" value="EOD35477"/>
    <property type="gene ID" value="EMIHUDRAFT_98497"/>
</dbReference>
<dbReference type="InterPro" id="IPR001623">
    <property type="entry name" value="DnaJ_domain"/>
</dbReference>
<dbReference type="CDD" id="cd06257">
    <property type="entry name" value="DnaJ"/>
    <property type="match status" value="1"/>
</dbReference>
<dbReference type="AlphaFoldDB" id="A0A0D3JYS8"/>
<dbReference type="GO" id="GO:0008320">
    <property type="term" value="F:protein transmembrane transporter activity"/>
    <property type="evidence" value="ECO:0007669"/>
    <property type="project" value="TreeGrafter"/>
</dbReference>
<dbReference type="SUPFAM" id="SSF46565">
    <property type="entry name" value="Chaperone J-domain"/>
    <property type="match status" value="1"/>
</dbReference>
<feature type="transmembrane region" description="Helical" evidence="2">
    <location>
        <begin position="69"/>
        <end position="87"/>
    </location>
</feature>
<dbReference type="InterPro" id="IPR036869">
    <property type="entry name" value="J_dom_sf"/>
</dbReference>
<dbReference type="EnsemblProtists" id="EOD28663">
    <property type="protein sequence ID" value="EOD28663"/>
    <property type="gene ID" value="EMIHUDRAFT_114172"/>
</dbReference>
<dbReference type="RefSeq" id="XP_005781092.1">
    <property type="nucleotide sequence ID" value="XM_005781035.1"/>
</dbReference>
<dbReference type="Proteomes" id="UP000013827">
    <property type="component" value="Unassembled WGS sequence"/>
</dbReference>
<feature type="region of interest" description="Disordered" evidence="1">
    <location>
        <begin position="437"/>
        <end position="474"/>
    </location>
</feature>
<dbReference type="GO" id="GO:0031207">
    <property type="term" value="C:Sec62/Sec63 complex"/>
    <property type="evidence" value="ECO:0007669"/>
    <property type="project" value="TreeGrafter"/>
</dbReference>
<dbReference type="PANTHER" id="PTHR24075:SF0">
    <property type="entry name" value="TRANSLOCATION PROTEIN SEC63 HOMOLOG"/>
    <property type="match status" value="1"/>
</dbReference>
<dbReference type="HOGENOM" id="CLU_426685_0_0_1"/>
<dbReference type="KEGG" id="ehx:EMIHUDRAFT_114172"/>
<keyword evidence="2" id="KW-0472">Membrane</keyword>
<dbReference type="eggNOG" id="KOG0721">
    <property type="taxonomic scope" value="Eukaryota"/>
</dbReference>
<proteinExistence type="predicted"/>
<evidence type="ECO:0000313" key="4">
    <source>
        <dbReference type="EnsemblProtists" id="EOD28663"/>
    </source>
</evidence>
<sequence length="642" mass="66636">MATESEEDTSTIFLLTFCTTVLLPWTLIKLTRASSDEAAAWRKLGFGADSEVVSCAVRRRPSRLKRHSTALNALYLVLVLAEGYLLLAGGAPAATFDPHEALGVDSGATQAEIRSAYRRLAATLHPDKNPDPRAHERFVEVAKAHKILTDDAAREAFERGAGQYQQVGFATPELLERPYVLGPLLLVVVCWPLLRLRSMGRESAAKQAAQAKAQQLYVGAALGGGSARQTASHPARQAARPSRESLLLALARAVAQPLPPALASLAGPLAAEAAELREADGQGGEEKRFGAELAAAEPAEAAAWSLLALHLARRELAAEWRPRLQALLEEAPSALQSFAEAAAAAEGFCEGGLDQPLGAVRDLAELRSCLTQAVPFRKPRPFDTLLQAPHFTPRAAVAVAAAMAAPAAEEAEVAAAGAEASFAEAAEAEAEAALMGTEAEGGGGAGRARHKRKGKKAGGKKRGSGGATASDAPDCGGSAVARLAALADGARAALLSSAGLDGAQEAEVRSFCRVMPRPQLSARAYVEGEEEEGGETLPGDRLTVEVCLSLPHERAPGCPVHAPRSPPSAEAWLLCLSDAGGARLRGLVGVAAPPGAEHVAKFAIKVPGRAAGSSLRLEAHAFCCSYVGVDAEAQLAVPVGRG</sequence>
<dbReference type="SMART" id="SM00271">
    <property type="entry name" value="DnaJ"/>
    <property type="match status" value="1"/>
</dbReference>
<dbReference type="GeneID" id="17274209"/>
<dbReference type="PRINTS" id="PR00625">
    <property type="entry name" value="JDOMAIN"/>
</dbReference>
<dbReference type="GeneID" id="17280747"/>
<feature type="compositionally biased region" description="Basic residues" evidence="1">
    <location>
        <begin position="447"/>
        <end position="463"/>
    </location>
</feature>
<evidence type="ECO:0000313" key="5">
    <source>
        <dbReference type="Proteomes" id="UP000013827"/>
    </source>
</evidence>
<keyword evidence="5" id="KW-1185">Reference proteome</keyword>
<reference evidence="5" key="1">
    <citation type="journal article" date="2013" name="Nature">
        <title>Pan genome of the phytoplankton Emiliania underpins its global distribution.</title>
        <authorList>
            <person name="Read B.A."/>
            <person name="Kegel J."/>
            <person name="Klute M.J."/>
            <person name="Kuo A."/>
            <person name="Lefebvre S.C."/>
            <person name="Maumus F."/>
            <person name="Mayer C."/>
            <person name="Miller J."/>
            <person name="Monier A."/>
            <person name="Salamov A."/>
            <person name="Young J."/>
            <person name="Aguilar M."/>
            <person name="Claverie J.M."/>
            <person name="Frickenhaus S."/>
            <person name="Gonzalez K."/>
            <person name="Herman E.K."/>
            <person name="Lin Y.C."/>
            <person name="Napier J."/>
            <person name="Ogata H."/>
            <person name="Sarno A.F."/>
            <person name="Shmutz J."/>
            <person name="Schroeder D."/>
            <person name="de Vargas C."/>
            <person name="Verret F."/>
            <person name="von Dassow P."/>
            <person name="Valentin K."/>
            <person name="Van de Peer Y."/>
            <person name="Wheeler G."/>
            <person name="Dacks J.B."/>
            <person name="Delwiche C.F."/>
            <person name="Dyhrman S.T."/>
            <person name="Glockner G."/>
            <person name="John U."/>
            <person name="Richards T."/>
            <person name="Worden A.Z."/>
            <person name="Zhang X."/>
            <person name="Grigoriev I.V."/>
            <person name="Allen A.E."/>
            <person name="Bidle K."/>
            <person name="Borodovsky M."/>
            <person name="Bowler C."/>
            <person name="Brownlee C."/>
            <person name="Cock J.M."/>
            <person name="Elias M."/>
            <person name="Gladyshev V.N."/>
            <person name="Groth M."/>
            <person name="Guda C."/>
            <person name="Hadaegh A."/>
            <person name="Iglesias-Rodriguez M.D."/>
            <person name="Jenkins J."/>
            <person name="Jones B.M."/>
            <person name="Lawson T."/>
            <person name="Leese F."/>
            <person name="Lindquist E."/>
            <person name="Lobanov A."/>
            <person name="Lomsadze A."/>
            <person name="Malik S.B."/>
            <person name="Marsh M.E."/>
            <person name="Mackinder L."/>
            <person name="Mock T."/>
            <person name="Mueller-Roeber B."/>
            <person name="Pagarete A."/>
            <person name="Parker M."/>
            <person name="Probert I."/>
            <person name="Quesneville H."/>
            <person name="Raines C."/>
            <person name="Rensing S.A."/>
            <person name="Riano-Pachon D.M."/>
            <person name="Richier S."/>
            <person name="Rokitta S."/>
            <person name="Shiraiwa Y."/>
            <person name="Soanes D.M."/>
            <person name="van der Giezen M."/>
            <person name="Wahlund T.M."/>
            <person name="Williams B."/>
            <person name="Wilson W."/>
            <person name="Wolfe G."/>
            <person name="Wurch L.L."/>
        </authorList>
    </citation>
    <scope>NUCLEOTIDE SEQUENCE</scope>
</reference>
<reference evidence="4" key="2">
    <citation type="submission" date="2024-10" db="UniProtKB">
        <authorList>
            <consortium name="EnsemblProtists"/>
        </authorList>
    </citation>
    <scope>IDENTIFICATION</scope>
</reference>
<dbReference type="GO" id="GO:0006614">
    <property type="term" value="P:SRP-dependent cotranslational protein targeting to membrane"/>
    <property type="evidence" value="ECO:0007669"/>
    <property type="project" value="TreeGrafter"/>
</dbReference>
<organism evidence="4 5">
    <name type="scientific">Emiliania huxleyi (strain CCMP1516)</name>
    <dbReference type="NCBI Taxonomy" id="280463"/>
    <lineage>
        <taxon>Eukaryota</taxon>
        <taxon>Haptista</taxon>
        <taxon>Haptophyta</taxon>
        <taxon>Prymnesiophyceae</taxon>
        <taxon>Isochrysidales</taxon>
        <taxon>Noelaerhabdaceae</taxon>
        <taxon>Emiliania</taxon>
    </lineage>
</organism>
<feature type="transmembrane region" description="Helical" evidence="2">
    <location>
        <begin position="12"/>
        <end position="28"/>
    </location>
</feature>
<evidence type="ECO:0000259" key="3">
    <source>
        <dbReference type="PROSITE" id="PS50076"/>
    </source>
</evidence>
<dbReference type="KEGG" id="ehx:EMIHUDRAFT_98497"/>
<dbReference type="STRING" id="2903.R1D009"/>
<dbReference type="Pfam" id="PF00226">
    <property type="entry name" value="DnaJ"/>
    <property type="match status" value="1"/>
</dbReference>
<evidence type="ECO:0000256" key="1">
    <source>
        <dbReference type="SAM" id="MobiDB-lite"/>
    </source>
</evidence>
<dbReference type="PANTHER" id="PTHR24075">
    <property type="entry name" value="SEC63 DOMAIN-CONTAINING"/>
    <property type="match status" value="1"/>
</dbReference>
<dbReference type="GO" id="GO:0006620">
    <property type="term" value="P:post-translational protein targeting to endoplasmic reticulum membrane"/>
    <property type="evidence" value="ECO:0007669"/>
    <property type="project" value="TreeGrafter"/>
</dbReference>
<feature type="domain" description="J" evidence="3">
    <location>
        <begin position="97"/>
        <end position="161"/>
    </location>
</feature>
<dbReference type="RefSeq" id="XP_005787906.1">
    <property type="nucleotide sequence ID" value="XM_005787849.1"/>
</dbReference>
<keyword evidence="2" id="KW-1133">Transmembrane helix</keyword>
<evidence type="ECO:0000256" key="2">
    <source>
        <dbReference type="SAM" id="Phobius"/>
    </source>
</evidence>
<dbReference type="PaxDb" id="2903-EOD28663"/>
<name>A0A0D3JYS8_EMIH1</name>
<dbReference type="PROSITE" id="PS50076">
    <property type="entry name" value="DNAJ_2"/>
    <property type="match status" value="1"/>
</dbReference>
<accession>A0A0D3JYS8</accession>
<dbReference type="GO" id="GO:0003723">
    <property type="term" value="F:RNA binding"/>
    <property type="evidence" value="ECO:0007669"/>
    <property type="project" value="TreeGrafter"/>
</dbReference>
<dbReference type="Gene3D" id="1.10.287.110">
    <property type="entry name" value="DnaJ domain"/>
    <property type="match status" value="1"/>
</dbReference>
<keyword evidence="2" id="KW-0812">Transmembrane</keyword>